<evidence type="ECO:0000313" key="2">
    <source>
        <dbReference type="Proteomes" id="UP001283361"/>
    </source>
</evidence>
<dbReference type="Proteomes" id="UP001283361">
    <property type="component" value="Unassembled WGS sequence"/>
</dbReference>
<evidence type="ECO:0000313" key="1">
    <source>
        <dbReference type="EMBL" id="KAK3779616.1"/>
    </source>
</evidence>
<reference evidence="1" key="1">
    <citation type="journal article" date="2023" name="G3 (Bethesda)">
        <title>A reference genome for the long-term kleptoplast-retaining sea slug Elysia crispata morphotype clarki.</title>
        <authorList>
            <person name="Eastman K.E."/>
            <person name="Pendleton A.L."/>
            <person name="Shaikh M.A."/>
            <person name="Suttiyut T."/>
            <person name="Ogas R."/>
            <person name="Tomko P."/>
            <person name="Gavelis G."/>
            <person name="Widhalm J.R."/>
            <person name="Wisecaver J.H."/>
        </authorList>
    </citation>
    <scope>NUCLEOTIDE SEQUENCE</scope>
    <source>
        <strain evidence="1">ECLA1</strain>
    </source>
</reference>
<dbReference type="AlphaFoldDB" id="A0AAE1A2V5"/>
<proteinExistence type="predicted"/>
<organism evidence="1 2">
    <name type="scientific">Elysia crispata</name>
    <name type="common">lettuce slug</name>
    <dbReference type="NCBI Taxonomy" id="231223"/>
    <lineage>
        <taxon>Eukaryota</taxon>
        <taxon>Metazoa</taxon>
        <taxon>Spiralia</taxon>
        <taxon>Lophotrochozoa</taxon>
        <taxon>Mollusca</taxon>
        <taxon>Gastropoda</taxon>
        <taxon>Heterobranchia</taxon>
        <taxon>Euthyneura</taxon>
        <taxon>Panpulmonata</taxon>
        <taxon>Sacoglossa</taxon>
        <taxon>Placobranchoidea</taxon>
        <taxon>Plakobranchidae</taxon>
        <taxon>Elysia</taxon>
    </lineage>
</organism>
<name>A0AAE1A2V5_9GAST</name>
<sequence length="94" mass="10707">MPSRKCFKAASVGLVVAEEGCSPWDESSTAQHRQTFGCLPQHVTVTYYIPPPDVSLRVSKKMETHWENTSALQELRALRILWHQLTSPSNRKKQ</sequence>
<protein>
    <submittedName>
        <fullName evidence="1">Uncharacterized protein</fullName>
    </submittedName>
</protein>
<comment type="caution">
    <text evidence="1">The sequence shown here is derived from an EMBL/GenBank/DDBJ whole genome shotgun (WGS) entry which is preliminary data.</text>
</comment>
<dbReference type="EMBL" id="JAWDGP010002823">
    <property type="protein sequence ID" value="KAK3779616.1"/>
    <property type="molecule type" value="Genomic_DNA"/>
</dbReference>
<gene>
    <name evidence="1" type="ORF">RRG08_000086</name>
</gene>
<accession>A0AAE1A2V5</accession>
<keyword evidence="2" id="KW-1185">Reference proteome</keyword>